<feature type="coiled-coil region" evidence="2">
    <location>
        <begin position="31"/>
        <end position="58"/>
    </location>
</feature>
<evidence type="ECO:0000256" key="1">
    <source>
        <dbReference type="ARBA" id="ARBA00022583"/>
    </source>
</evidence>
<name>A0ABR0KCS9_9EURO</name>
<feature type="compositionally biased region" description="Basic and acidic residues" evidence="3">
    <location>
        <begin position="142"/>
        <end position="159"/>
    </location>
</feature>
<dbReference type="CDD" id="cd07650">
    <property type="entry name" value="F-BAR_Syp1p_like"/>
    <property type="match status" value="1"/>
</dbReference>
<dbReference type="Proteomes" id="UP001345013">
    <property type="component" value="Unassembled WGS sequence"/>
</dbReference>
<feature type="region of interest" description="Disordered" evidence="3">
    <location>
        <begin position="860"/>
        <end position="888"/>
    </location>
</feature>
<dbReference type="SUPFAM" id="SSF103657">
    <property type="entry name" value="BAR/IMD domain-like"/>
    <property type="match status" value="1"/>
</dbReference>
<evidence type="ECO:0000256" key="2">
    <source>
        <dbReference type="SAM" id="Coils"/>
    </source>
</evidence>
<dbReference type="Gene3D" id="1.20.1270.60">
    <property type="entry name" value="Arfaptin homology (AH) domain/BAR domain"/>
    <property type="match status" value="1"/>
</dbReference>
<feature type="compositionally biased region" description="Basic and acidic residues" evidence="3">
    <location>
        <begin position="460"/>
        <end position="471"/>
    </location>
</feature>
<dbReference type="PANTHER" id="PTHR23065">
    <property type="entry name" value="PROLINE-SERINE-THREONINE PHOSPHATASE INTERACTING PROTEIN 1"/>
    <property type="match status" value="1"/>
</dbReference>
<dbReference type="Pfam" id="PF00611">
    <property type="entry name" value="FCH"/>
    <property type="match status" value="1"/>
</dbReference>
<feature type="compositionally biased region" description="Basic and acidic residues" evidence="3">
    <location>
        <begin position="878"/>
        <end position="888"/>
    </location>
</feature>
<evidence type="ECO:0000313" key="5">
    <source>
        <dbReference type="EMBL" id="KAK5093449.1"/>
    </source>
</evidence>
<dbReference type="PANTHER" id="PTHR23065:SF54">
    <property type="entry name" value="SUPPRESSOR OF YEAST PROFILIN DELETION"/>
    <property type="match status" value="1"/>
</dbReference>
<comment type="caution">
    <text evidence="5">The sequence shown here is derived from an EMBL/GenBank/DDBJ whole genome shotgun (WGS) entry which is preliminary data.</text>
</comment>
<dbReference type="InterPro" id="IPR018808">
    <property type="entry name" value="Muniscin_C"/>
</dbReference>
<dbReference type="EMBL" id="JAVRRG010000043">
    <property type="protein sequence ID" value="KAK5093449.1"/>
    <property type="molecule type" value="Genomic_DNA"/>
</dbReference>
<protein>
    <submittedName>
        <fullName evidence="5">Suppressor of Profilin deletion</fullName>
    </submittedName>
</protein>
<feature type="compositionally biased region" description="Basic and acidic residues" evidence="3">
    <location>
        <begin position="319"/>
        <end position="337"/>
    </location>
</feature>
<proteinExistence type="predicted"/>
<evidence type="ECO:0000256" key="3">
    <source>
        <dbReference type="SAM" id="MobiDB-lite"/>
    </source>
</evidence>
<dbReference type="Pfam" id="PF10291">
    <property type="entry name" value="muHD"/>
    <property type="match status" value="1"/>
</dbReference>
<keyword evidence="1" id="KW-0254">Endocytosis</keyword>
<evidence type="ECO:0000313" key="6">
    <source>
        <dbReference type="Proteomes" id="UP001345013"/>
    </source>
</evidence>
<gene>
    <name evidence="5" type="primary">SYP1</name>
    <name evidence="5" type="ORF">LTR24_004302</name>
</gene>
<keyword evidence="6" id="KW-1185">Reference proteome</keyword>
<feature type="compositionally biased region" description="Polar residues" evidence="3">
    <location>
        <begin position="519"/>
        <end position="531"/>
    </location>
</feature>
<feature type="region of interest" description="Disordered" evidence="3">
    <location>
        <begin position="142"/>
        <end position="165"/>
    </location>
</feature>
<sequence>MELTRQEYPALLPDLEADQAVDILNGRVALINKVHADIADWLQERRKIEEQYATALRKLARRPQQDNAVALGVFQMPWQRIVSSTENTAQSHETLAAKIQADVETPLRQYSTTNRELQSMANMSGNLAAIAKDLTNAQRKTQKLDAKGSNKADGARSDLDNATSQWDSQSPFVFEQLQALDEARVNHLRDVLTQLQTHELDSIERGRTSAESCLNALLNVETADEIRTFAARAKSQAGTVPASRRESFPTSSRPAGANVPPTPPPPRTATFEQRNSSLSGQDRLAPLPEPPKEKKLSGLKRLGTVMGRRKSAMPPPPPGEKKKEKTRSFAPFRRQESSRSFQDLEGSGQDLTPARSRDDRASSRHDSIAPPQTQESMMSDVSSPPALNGVTSSTEPSGLEDRPQPSLPPITATQEPLIPETRQNTLSPQTASAMQPPDRRSMQPDPFAQAADSSASPVEEPARNFEIKDQPIPEDASAAQMAMDNMANQLRMQAQSSGMSRVQGSVRGRRDVRNTMFFPNQQELPSPSTPNLGAPSTPGSAATVPTIMTGTTGPTTMTGSASDLVTPLKRLGTGTIPEDASHAASDTHSVHSAHSMAGVAHHQEMYAPGLNASIVETVNSWFSDEGITKSFVVGEIALAYNRSSTASSSDHEVVRLQNFHQLEKCAQNPQFVTAPTSGDHQPGTYNIALSPISRSIPSVGFKYQLHLDGPNLSKYSPLLVTQAWQIVEGQASVILLYSLNPAFAPLADPGSSPHPPPQELLLKNVVVTVSLDTKPSTGYGAPSPRATSAQMMPVQHAQFKKRSSAVSWRFPELTVKPAQERLLVRFMIENNGTAKRGGVDVKFEAQNMLGSALGVEGLAPGADTATGATDPFADEDDGARKSAEAGQRWEDVQSRKLLVSGKYSAT</sequence>
<feature type="compositionally biased region" description="Low complexity" evidence="3">
    <location>
        <begin position="860"/>
        <end position="871"/>
    </location>
</feature>
<feature type="region of interest" description="Disordered" evidence="3">
    <location>
        <begin position="232"/>
        <end position="472"/>
    </location>
</feature>
<dbReference type="SMART" id="SM00055">
    <property type="entry name" value="FCH"/>
    <property type="match status" value="1"/>
</dbReference>
<dbReference type="InterPro" id="IPR027267">
    <property type="entry name" value="AH/BAR_dom_sf"/>
</dbReference>
<dbReference type="InterPro" id="IPR001060">
    <property type="entry name" value="FCH_dom"/>
</dbReference>
<feature type="compositionally biased region" description="Polar residues" evidence="3">
    <location>
        <begin position="271"/>
        <end position="280"/>
    </location>
</feature>
<feature type="compositionally biased region" description="Polar residues" evidence="3">
    <location>
        <begin position="370"/>
        <end position="382"/>
    </location>
</feature>
<dbReference type="PROSITE" id="PS51072">
    <property type="entry name" value="MHD"/>
    <property type="match status" value="1"/>
</dbReference>
<reference evidence="5 6" key="1">
    <citation type="submission" date="2023-08" db="EMBL/GenBank/DDBJ databases">
        <title>Black Yeasts Isolated from many extreme environments.</title>
        <authorList>
            <person name="Coleine C."/>
            <person name="Stajich J.E."/>
            <person name="Selbmann L."/>
        </authorList>
    </citation>
    <scope>NUCLEOTIDE SEQUENCE [LARGE SCALE GENOMIC DNA]</scope>
    <source>
        <strain evidence="5 6">CCFEE 5885</strain>
    </source>
</reference>
<feature type="compositionally biased region" description="Basic and acidic residues" evidence="3">
    <location>
        <begin position="355"/>
        <end position="367"/>
    </location>
</feature>
<evidence type="ECO:0000259" key="4">
    <source>
        <dbReference type="PROSITE" id="PS51072"/>
    </source>
</evidence>
<accession>A0ABR0KCS9</accession>
<feature type="domain" description="MHD" evidence="4">
    <location>
        <begin position="607"/>
        <end position="906"/>
    </location>
</feature>
<feature type="compositionally biased region" description="Polar residues" evidence="3">
    <location>
        <begin position="421"/>
        <end position="433"/>
    </location>
</feature>
<keyword evidence="2" id="KW-0175">Coiled coil</keyword>
<feature type="region of interest" description="Disordered" evidence="3">
    <location>
        <begin position="519"/>
        <end position="541"/>
    </location>
</feature>
<organism evidence="5 6">
    <name type="scientific">Lithohypha guttulata</name>
    <dbReference type="NCBI Taxonomy" id="1690604"/>
    <lineage>
        <taxon>Eukaryota</taxon>
        <taxon>Fungi</taxon>
        <taxon>Dikarya</taxon>
        <taxon>Ascomycota</taxon>
        <taxon>Pezizomycotina</taxon>
        <taxon>Eurotiomycetes</taxon>
        <taxon>Chaetothyriomycetidae</taxon>
        <taxon>Chaetothyriales</taxon>
        <taxon>Trichomeriaceae</taxon>
        <taxon>Lithohypha</taxon>
    </lineage>
</organism>
<dbReference type="InterPro" id="IPR028565">
    <property type="entry name" value="MHD"/>
</dbReference>